<name>A0ABT9W2Z1_9BACI</name>
<evidence type="ECO:0000313" key="10">
    <source>
        <dbReference type="EMBL" id="MDQ0167616.1"/>
    </source>
</evidence>
<keyword evidence="8" id="KW-0289">Folate biosynthesis</keyword>
<keyword evidence="11" id="KW-1185">Reference proteome</keyword>
<keyword evidence="6" id="KW-0418">Kinase</keyword>
<evidence type="ECO:0000256" key="4">
    <source>
        <dbReference type="ARBA" id="ARBA00022679"/>
    </source>
</evidence>
<dbReference type="PROSITE" id="PS00794">
    <property type="entry name" value="HPPK"/>
    <property type="match status" value="1"/>
</dbReference>
<dbReference type="Proteomes" id="UP001235840">
    <property type="component" value="Unassembled WGS sequence"/>
</dbReference>
<evidence type="ECO:0000259" key="9">
    <source>
        <dbReference type="PROSITE" id="PS00794"/>
    </source>
</evidence>
<evidence type="ECO:0000256" key="1">
    <source>
        <dbReference type="ARBA" id="ARBA00000198"/>
    </source>
</evidence>
<keyword evidence="5" id="KW-0547">Nucleotide-binding</keyword>
<evidence type="ECO:0000256" key="2">
    <source>
        <dbReference type="ARBA" id="ARBA00005051"/>
    </source>
</evidence>
<dbReference type="GO" id="GO:0003848">
    <property type="term" value="F:2-amino-4-hydroxy-6-hydroxymethyldihydropteridine diphosphokinase activity"/>
    <property type="evidence" value="ECO:0007669"/>
    <property type="project" value="UniProtKB-EC"/>
</dbReference>
<dbReference type="Gene3D" id="3.30.70.560">
    <property type="entry name" value="7,8-Dihydro-6-hydroxymethylpterin-pyrophosphokinase HPPK"/>
    <property type="match status" value="1"/>
</dbReference>
<dbReference type="PANTHER" id="PTHR43071:SF1">
    <property type="entry name" value="2-AMINO-4-HYDROXY-6-HYDROXYMETHYLDIHYDROPTERIDINE PYROPHOSPHOKINASE"/>
    <property type="match status" value="1"/>
</dbReference>
<dbReference type="EMBL" id="JAUSTY010000017">
    <property type="protein sequence ID" value="MDQ0167616.1"/>
    <property type="molecule type" value="Genomic_DNA"/>
</dbReference>
<keyword evidence="7" id="KW-0067">ATP-binding</keyword>
<evidence type="ECO:0000256" key="5">
    <source>
        <dbReference type="ARBA" id="ARBA00022741"/>
    </source>
</evidence>
<dbReference type="SUPFAM" id="SSF55083">
    <property type="entry name" value="6-hydroxymethyl-7,8-dihydropterin pyrophosphokinase, HPPK"/>
    <property type="match status" value="1"/>
</dbReference>
<comment type="caution">
    <text evidence="10">The sequence shown here is derived from an EMBL/GenBank/DDBJ whole genome shotgun (WGS) entry which is preliminary data.</text>
</comment>
<dbReference type="NCBIfam" id="TIGR01498">
    <property type="entry name" value="folK"/>
    <property type="match status" value="1"/>
</dbReference>
<gene>
    <name evidence="10" type="ORF">J2S11_003541</name>
</gene>
<evidence type="ECO:0000256" key="7">
    <source>
        <dbReference type="ARBA" id="ARBA00022840"/>
    </source>
</evidence>
<reference evidence="10 11" key="1">
    <citation type="submission" date="2023-07" db="EMBL/GenBank/DDBJ databases">
        <title>Genomic Encyclopedia of Type Strains, Phase IV (KMG-IV): sequencing the most valuable type-strain genomes for metagenomic binning, comparative biology and taxonomic classification.</title>
        <authorList>
            <person name="Goeker M."/>
        </authorList>
    </citation>
    <scope>NUCLEOTIDE SEQUENCE [LARGE SCALE GENOMIC DNA]</scope>
    <source>
        <strain evidence="10 11">DSM 12751</strain>
    </source>
</reference>
<comment type="pathway">
    <text evidence="2">Cofactor biosynthesis; tetrahydrofolate biosynthesis; 2-amino-4-hydroxy-6-hydroxymethyl-7,8-dihydropteridine diphosphate from 7,8-dihydroneopterin triphosphate: step 4/4.</text>
</comment>
<dbReference type="CDD" id="cd00483">
    <property type="entry name" value="HPPK"/>
    <property type="match status" value="1"/>
</dbReference>
<dbReference type="Pfam" id="PF01288">
    <property type="entry name" value="HPPK"/>
    <property type="match status" value="1"/>
</dbReference>
<dbReference type="InterPro" id="IPR035907">
    <property type="entry name" value="Hppk_sf"/>
</dbReference>
<protein>
    <recommendedName>
        <fullName evidence="3">2-amino-4-hydroxy-6-hydroxymethyldihydropteridine diphosphokinase</fullName>
        <ecNumber evidence="3">2.7.6.3</ecNumber>
    </recommendedName>
</protein>
<evidence type="ECO:0000313" key="11">
    <source>
        <dbReference type="Proteomes" id="UP001235840"/>
    </source>
</evidence>
<dbReference type="RefSeq" id="WP_307396670.1">
    <property type="nucleotide sequence ID" value="NZ_BAAADK010000008.1"/>
</dbReference>
<accession>A0ABT9W2Z1</accession>
<evidence type="ECO:0000256" key="3">
    <source>
        <dbReference type="ARBA" id="ARBA00013253"/>
    </source>
</evidence>
<keyword evidence="4 10" id="KW-0808">Transferase</keyword>
<dbReference type="InterPro" id="IPR000550">
    <property type="entry name" value="Hppk"/>
</dbReference>
<feature type="domain" description="7,8-dihydro-6-hydroxymethylpterin-pyrophosphokinase" evidence="9">
    <location>
        <begin position="90"/>
        <end position="101"/>
    </location>
</feature>
<evidence type="ECO:0000256" key="6">
    <source>
        <dbReference type="ARBA" id="ARBA00022777"/>
    </source>
</evidence>
<comment type="catalytic activity">
    <reaction evidence="1">
        <text>6-hydroxymethyl-7,8-dihydropterin + ATP = (7,8-dihydropterin-6-yl)methyl diphosphate + AMP + H(+)</text>
        <dbReference type="Rhea" id="RHEA:11412"/>
        <dbReference type="ChEBI" id="CHEBI:15378"/>
        <dbReference type="ChEBI" id="CHEBI:30616"/>
        <dbReference type="ChEBI" id="CHEBI:44841"/>
        <dbReference type="ChEBI" id="CHEBI:72950"/>
        <dbReference type="ChEBI" id="CHEBI:456215"/>
        <dbReference type="EC" id="2.7.6.3"/>
    </reaction>
</comment>
<evidence type="ECO:0000256" key="8">
    <source>
        <dbReference type="ARBA" id="ARBA00022909"/>
    </source>
</evidence>
<proteinExistence type="predicted"/>
<organism evidence="10 11">
    <name type="scientific">Caldalkalibacillus horti</name>
    <dbReference type="NCBI Taxonomy" id="77523"/>
    <lineage>
        <taxon>Bacteria</taxon>
        <taxon>Bacillati</taxon>
        <taxon>Bacillota</taxon>
        <taxon>Bacilli</taxon>
        <taxon>Bacillales</taxon>
        <taxon>Bacillaceae</taxon>
        <taxon>Caldalkalibacillus</taxon>
    </lineage>
</organism>
<dbReference type="PANTHER" id="PTHR43071">
    <property type="entry name" value="2-AMINO-4-HYDROXY-6-HYDROXYMETHYLDIHYDROPTERIDINE PYROPHOSPHOKINASE"/>
    <property type="match status" value="1"/>
</dbReference>
<sequence>MKHEFYLSLGSNMGERGAYISQALELLEMQKETLKLCKVSSFYETDPVGYLDQGAFLNIAVYGKTSLQPLELLAHTQSIENTLGRLRSVRWGPRVIDIDILLYNSIRMRTDDLVLPHPRMTERTFVLVPLVEIAPELRLPDDHYTIGERIQQVGKEGVRLWKTN</sequence>
<dbReference type="EC" id="2.7.6.3" evidence="3"/>